<dbReference type="EMBL" id="JAIWYP010000003">
    <property type="protein sequence ID" value="KAH3856261.1"/>
    <property type="molecule type" value="Genomic_DNA"/>
</dbReference>
<sequence>MKSECSHLCNPSVLFTSELFGDVVSKTAKELEDCARMGYRIQHNSARGFGIGRTPFRGRIFRGRGFRSRGFLQRLVARQKTSVANPEERTDSRTSNFNFTISFDF</sequence>
<dbReference type="AlphaFoldDB" id="A0A9D4R5W3"/>
<evidence type="ECO:0000313" key="1">
    <source>
        <dbReference type="EMBL" id="KAH3856261.1"/>
    </source>
</evidence>
<comment type="caution">
    <text evidence="1">The sequence shown here is derived from an EMBL/GenBank/DDBJ whole genome shotgun (WGS) entry which is preliminary data.</text>
</comment>
<proteinExistence type="predicted"/>
<evidence type="ECO:0000313" key="2">
    <source>
        <dbReference type="Proteomes" id="UP000828390"/>
    </source>
</evidence>
<name>A0A9D4R5W3_DREPO</name>
<dbReference type="Proteomes" id="UP000828390">
    <property type="component" value="Unassembled WGS sequence"/>
</dbReference>
<protein>
    <submittedName>
        <fullName evidence="1">Uncharacterized protein</fullName>
    </submittedName>
</protein>
<reference evidence="1" key="2">
    <citation type="submission" date="2020-11" db="EMBL/GenBank/DDBJ databases">
        <authorList>
            <person name="McCartney M.A."/>
            <person name="Auch B."/>
            <person name="Kono T."/>
            <person name="Mallez S."/>
            <person name="Becker A."/>
            <person name="Gohl D.M."/>
            <person name="Silverstein K.A.T."/>
            <person name="Koren S."/>
            <person name="Bechman K.B."/>
            <person name="Herman A."/>
            <person name="Abrahante J.E."/>
            <person name="Garbe J."/>
        </authorList>
    </citation>
    <scope>NUCLEOTIDE SEQUENCE</scope>
    <source>
        <strain evidence="1">Duluth1</strain>
        <tissue evidence="1">Whole animal</tissue>
    </source>
</reference>
<keyword evidence="2" id="KW-1185">Reference proteome</keyword>
<organism evidence="1 2">
    <name type="scientific">Dreissena polymorpha</name>
    <name type="common">Zebra mussel</name>
    <name type="synonym">Mytilus polymorpha</name>
    <dbReference type="NCBI Taxonomy" id="45954"/>
    <lineage>
        <taxon>Eukaryota</taxon>
        <taxon>Metazoa</taxon>
        <taxon>Spiralia</taxon>
        <taxon>Lophotrochozoa</taxon>
        <taxon>Mollusca</taxon>
        <taxon>Bivalvia</taxon>
        <taxon>Autobranchia</taxon>
        <taxon>Heteroconchia</taxon>
        <taxon>Euheterodonta</taxon>
        <taxon>Imparidentia</taxon>
        <taxon>Neoheterodontei</taxon>
        <taxon>Myida</taxon>
        <taxon>Dreissenoidea</taxon>
        <taxon>Dreissenidae</taxon>
        <taxon>Dreissena</taxon>
    </lineage>
</organism>
<gene>
    <name evidence="1" type="ORF">DPMN_098845</name>
</gene>
<accession>A0A9D4R5W3</accession>
<reference evidence="1" key="1">
    <citation type="journal article" date="2019" name="bioRxiv">
        <title>The Genome of the Zebra Mussel, Dreissena polymorpha: A Resource for Invasive Species Research.</title>
        <authorList>
            <person name="McCartney M.A."/>
            <person name="Auch B."/>
            <person name="Kono T."/>
            <person name="Mallez S."/>
            <person name="Zhang Y."/>
            <person name="Obille A."/>
            <person name="Becker A."/>
            <person name="Abrahante J.E."/>
            <person name="Garbe J."/>
            <person name="Badalamenti J.P."/>
            <person name="Herman A."/>
            <person name="Mangelson H."/>
            <person name="Liachko I."/>
            <person name="Sullivan S."/>
            <person name="Sone E.D."/>
            <person name="Koren S."/>
            <person name="Silverstein K.A.T."/>
            <person name="Beckman K.B."/>
            <person name="Gohl D.M."/>
        </authorList>
    </citation>
    <scope>NUCLEOTIDE SEQUENCE</scope>
    <source>
        <strain evidence="1">Duluth1</strain>
        <tissue evidence="1">Whole animal</tissue>
    </source>
</reference>